<dbReference type="Proteomes" id="UP000266673">
    <property type="component" value="Unassembled WGS sequence"/>
</dbReference>
<dbReference type="PANTHER" id="PTHR24223">
    <property type="entry name" value="ATP-BINDING CASSETTE SUB-FAMILY C"/>
    <property type="match status" value="1"/>
</dbReference>
<dbReference type="GO" id="GO:0005524">
    <property type="term" value="F:ATP binding"/>
    <property type="evidence" value="ECO:0007669"/>
    <property type="project" value="UniProtKB-KW"/>
</dbReference>
<dbReference type="InterPro" id="IPR027417">
    <property type="entry name" value="P-loop_NTPase"/>
</dbReference>
<proteinExistence type="predicted"/>
<keyword evidence="1" id="KW-0547">Nucleotide-binding</keyword>
<dbReference type="EMBL" id="QKWP01001324">
    <property type="protein sequence ID" value="RIB09810.1"/>
    <property type="molecule type" value="Genomic_DNA"/>
</dbReference>
<evidence type="ECO:0000256" key="2">
    <source>
        <dbReference type="ARBA" id="ARBA00022840"/>
    </source>
</evidence>
<dbReference type="OrthoDB" id="6500128at2759"/>
<dbReference type="GO" id="GO:0042626">
    <property type="term" value="F:ATPase-coupled transmembrane transporter activity"/>
    <property type="evidence" value="ECO:0007669"/>
    <property type="project" value="TreeGrafter"/>
</dbReference>
<dbReference type="AlphaFoldDB" id="A0A397UHX6"/>
<protein>
    <recommendedName>
        <fullName evidence="5">P-loop containing nucleoside triphosphate hydrolase protein</fullName>
    </recommendedName>
</protein>
<dbReference type="Gene3D" id="3.40.50.300">
    <property type="entry name" value="P-loop containing nucleotide triphosphate hydrolases"/>
    <property type="match status" value="1"/>
</dbReference>
<feature type="non-terminal residue" evidence="3">
    <location>
        <position position="1"/>
    </location>
</feature>
<keyword evidence="4" id="KW-1185">Reference proteome</keyword>
<reference evidence="3 4" key="1">
    <citation type="submission" date="2018-06" db="EMBL/GenBank/DDBJ databases">
        <title>Comparative genomics reveals the genomic features of Rhizophagus irregularis, R. cerebriforme, R. diaphanum and Gigaspora rosea, and their symbiotic lifestyle signature.</title>
        <authorList>
            <person name="Morin E."/>
            <person name="San Clemente H."/>
            <person name="Chen E.C.H."/>
            <person name="De La Providencia I."/>
            <person name="Hainaut M."/>
            <person name="Kuo A."/>
            <person name="Kohler A."/>
            <person name="Murat C."/>
            <person name="Tang N."/>
            <person name="Roy S."/>
            <person name="Loubradou J."/>
            <person name="Henrissat B."/>
            <person name="Grigoriev I.V."/>
            <person name="Corradi N."/>
            <person name="Roux C."/>
            <person name="Martin F.M."/>
        </authorList>
    </citation>
    <scope>NUCLEOTIDE SEQUENCE [LARGE SCALE GENOMIC DNA]</scope>
    <source>
        <strain evidence="3 4">DAOM 194757</strain>
    </source>
</reference>
<gene>
    <name evidence="3" type="ORF">C2G38_1980741</name>
</gene>
<dbReference type="InterPro" id="IPR050173">
    <property type="entry name" value="ABC_transporter_C-like"/>
</dbReference>
<evidence type="ECO:0000256" key="1">
    <source>
        <dbReference type="ARBA" id="ARBA00022741"/>
    </source>
</evidence>
<evidence type="ECO:0000313" key="4">
    <source>
        <dbReference type="Proteomes" id="UP000266673"/>
    </source>
</evidence>
<name>A0A397UHX6_9GLOM</name>
<dbReference type="GO" id="GO:0016020">
    <property type="term" value="C:membrane"/>
    <property type="evidence" value="ECO:0007669"/>
    <property type="project" value="TreeGrafter"/>
</dbReference>
<comment type="caution">
    <text evidence="3">The sequence shown here is derived from an EMBL/GenBank/DDBJ whole genome shotgun (WGS) entry which is preliminary data.</text>
</comment>
<dbReference type="PANTHER" id="PTHR24223:SF415">
    <property type="entry name" value="FI20190P1"/>
    <property type="match status" value="1"/>
</dbReference>
<dbReference type="STRING" id="44941.A0A397UHX6"/>
<evidence type="ECO:0008006" key="5">
    <source>
        <dbReference type="Google" id="ProtNLM"/>
    </source>
</evidence>
<organism evidence="3 4">
    <name type="scientific">Gigaspora rosea</name>
    <dbReference type="NCBI Taxonomy" id="44941"/>
    <lineage>
        <taxon>Eukaryota</taxon>
        <taxon>Fungi</taxon>
        <taxon>Fungi incertae sedis</taxon>
        <taxon>Mucoromycota</taxon>
        <taxon>Glomeromycotina</taxon>
        <taxon>Glomeromycetes</taxon>
        <taxon>Diversisporales</taxon>
        <taxon>Gigasporaceae</taxon>
        <taxon>Gigaspora</taxon>
    </lineage>
</organism>
<keyword evidence="2" id="KW-0067">ATP-binding</keyword>
<accession>A0A397UHX6</accession>
<sequence length="105" mass="12338">KLIIVDEATVSIDFKMDNLIQTTIREEFKDTTVITIVHRLRTFADYNRILIIDDGNIVEFDIPYLLMQKFDGLFRELCKKSSDFAKLIEIAKQKYKSILVTDPFF</sequence>
<evidence type="ECO:0000313" key="3">
    <source>
        <dbReference type="EMBL" id="RIB09810.1"/>
    </source>
</evidence>
<dbReference type="SUPFAM" id="SSF52540">
    <property type="entry name" value="P-loop containing nucleoside triphosphate hydrolases"/>
    <property type="match status" value="1"/>
</dbReference>